<dbReference type="AlphaFoldDB" id="A0A1X4XUS0"/>
<dbReference type="InterPro" id="IPR007809">
    <property type="entry name" value="FlgN-like"/>
</dbReference>
<dbReference type="InterPro" id="IPR036679">
    <property type="entry name" value="FlgN-like_sf"/>
</dbReference>
<dbReference type="EMBL" id="MDSU01000018">
    <property type="protein sequence ID" value="OSS41286.1"/>
    <property type="molecule type" value="Genomic_DNA"/>
</dbReference>
<proteinExistence type="inferred from homology"/>
<name>A0A1X4XUS0_9BACT</name>
<evidence type="ECO:0000256" key="1">
    <source>
        <dbReference type="ARBA" id="ARBA00002397"/>
    </source>
</evidence>
<dbReference type="OrthoDB" id="5538215at2"/>
<evidence type="ECO:0000313" key="5">
    <source>
        <dbReference type="Proteomes" id="UP000194141"/>
    </source>
</evidence>
<keyword evidence="3" id="KW-1005">Bacterial flagellum biogenesis</keyword>
<dbReference type="STRING" id="1562698.DESAMIL20_839"/>
<organism evidence="4 5">
    <name type="scientific">Desulfurella amilsii</name>
    <dbReference type="NCBI Taxonomy" id="1562698"/>
    <lineage>
        <taxon>Bacteria</taxon>
        <taxon>Pseudomonadati</taxon>
        <taxon>Campylobacterota</taxon>
        <taxon>Desulfurellia</taxon>
        <taxon>Desulfurellales</taxon>
        <taxon>Desulfurellaceae</taxon>
        <taxon>Desulfurella</taxon>
    </lineage>
</organism>
<gene>
    <name evidence="4" type="ORF">DESAMIL20_839</name>
</gene>
<comment type="function">
    <text evidence="1">Required for the efficient initiation of filament assembly.</text>
</comment>
<sequence>MQEQLEPIFQNIIAFYDELIEITKKETVCLTYIEIDGLETLIKDKKIISQKITTSIRCLGELLKQEDKEKFSNYIYTIKELSDKLNYQNKINAQIAQQHIAFSQSMINLYLGFKKVSQTYDKKSFMLYKSENNIRG</sequence>
<comment type="caution">
    <text evidence="4">The sequence shown here is derived from an EMBL/GenBank/DDBJ whole genome shotgun (WGS) entry which is preliminary data.</text>
</comment>
<accession>A0A1X4XUS0</accession>
<evidence type="ECO:0000256" key="2">
    <source>
        <dbReference type="ARBA" id="ARBA00007703"/>
    </source>
</evidence>
<evidence type="ECO:0008006" key="6">
    <source>
        <dbReference type="Google" id="ProtNLM"/>
    </source>
</evidence>
<evidence type="ECO:0000256" key="3">
    <source>
        <dbReference type="ARBA" id="ARBA00022795"/>
    </source>
</evidence>
<dbReference type="Proteomes" id="UP000194141">
    <property type="component" value="Unassembled WGS sequence"/>
</dbReference>
<reference evidence="4 5" key="1">
    <citation type="journal article" date="2017" name="Front. Microbiol.">
        <title>Genome Sequence of Desulfurella amilsii Strain TR1 and Comparative Genomics of Desulfurellaceae Family.</title>
        <authorList>
            <person name="Florentino A.P."/>
            <person name="Stams A.J."/>
            <person name="Sanchez-Andrea I."/>
        </authorList>
    </citation>
    <scope>NUCLEOTIDE SEQUENCE [LARGE SCALE GENOMIC DNA]</scope>
    <source>
        <strain evidence="4 5">TR1</strain>
    </source>
</reference>
<dbReference type="RefSeq" id="WP_158090512.1">
    <property type="nucleotide sequence ID" value="NZ_MDSU01000018.1"/>
</dbReference>
<dbReference type="SUPFAM" id="SSF140566">
    <property type="entry name" value="FlgN-like"/>
    <property type="match status" value="1"/>
</dbReference>
<dbReference type="Pfam" id="PF05130">
    <property type="entry name" value="FlgN"/>
    <property type="match status" value="1"/>
</dbReference>
<comment type="similarity">
    <text evidence="2">Belongs to the FlgN family.</text>
</comment>
<protein>
    <recommendedName>
        <fullName evidence="6">FlgN protein</fullName>
    </recommendedName>
</protein>
<keyword evidence="5" id="KW-1185">Reference proteome</keyword>
<dbReference type="GO" id="GO:0044780">
    <property type="term" value="P:bacterial-type flagellum assembly"/>
    <property type="evidence" value="ECO:0007669"/>
    <property type="project" value="InterPro"/>
</dbReference>
<evidence type="ECO:0000313" key="4">
    <source>
        <dbReference type="EMBL" id="OSS41286.1"/>
    </source>
</evidence>